<sequence>MAVIGLPHLTLSFFTLPSKALTTMFTAITILSSALSAFKEFTGDSDVQVQTVQTFLIVATSRNPSMEDITRIIGLSQAATSRNIKKLAEGPKAQEGYGLITLNLDPYDGRKRVTSLSARGYELVRFIENRTMPQLWQHFIQLAVKP</sequence>
<dbReference type="Gene3D" id="1.10.10.10">
    <property type="entry name" value="Winged helix-like DNA-binding domain superfamily/Winged helix DNA-binding domain"/>
    <property type="match status" value="1"/>
</dbReference>
<organism evidence="1 2">
    <name type="scientific">Nitrosospira multiformis</name>
    <dbReference type="NCBI Taxonomy" id="1231"/>
    <lineage>
        <taxon>Bacteria</taxon>
        <taxon>Pseudomonadati</taxon>
        <taxon>Pseudomonadota</taxon>
        <taxon>Betaproteobacteria</taxon>
        <taxon>Nitrosomonadales</taxon>
        <taxon>Nitrosomonadaceae</taxon>
        <taxon>Nitrosospira</taxon>
    </lineage>
</organism>
<reference evidence="1 2" key="1">
    <citation type="submission" date="2016-10" db="EMBL/GenBank/DDBJ databases">
        <authorList>
            <person name="de Groot N.N."/>
        </authorList>
    </citation>
    <scope>NUCLEOTIDE SEQUENCE [LARGE SCALE GENOMIC DNA]</scope>
    <source>
        <strain evidence="1 2">Nl7</strain>
    </source>
</reference>
<evidence type="ECO:0008006" key="3">
    <source>
        <dbReference type="Google" id="ProtNLM"/>
    </source>
</evidence>
<evidence type="ECO:0000313" key="1">
    <source>
        <dbReference type="EMBL" id="SET61149.1"/>
    </source>
</evidence>
<evidence type="ECO:0000313" key="2">
    <source>
        <dbReference type="Proteomes" id="UP000183339"/>
    </source>
</evidence>
<dbReference type="EMBL" id="FOHI01000010">
    <property type="protein sequence ID" value="SET61149.1"/>
    <property type="molecule type" value="Genomic_DNA"/>
</dbReference>
<dbReference type="SUPFAM" id="SSF46785">
    <property type="entry name" value="Winged helix' DNA-binding domain"/>
    <property type="match status" value="1"/>
</dbReference>
<dbReference type="Proteomes" id="UP000183339">
    <property type="component" value="Unassembled WGS sequence"/>
</dbReference>
<dbReference type="InterPro" id="IPR036390">
    <property type="entry name" value="WH_DNA-bd_sf"/>
</dbReference>
<proteinExistence type="predicted"/>
<accession>A0A1I0FUM6</accession>
<dbReference type="AlphaFoldDB" id="A0A1I0FUM6"/>
<gene>
    <name evidence="1" type="ORF">SAMN05216412_11030</name>
</gene>
<name>A0A1I0FUM6_9PROT</name>
<dbReference type="InterPro" id="IPR036388">
    <property type="entry name" value="WH-like_DNA-bd_sf"/>
</dbReference>
<protein>
    <recommendedName>
        <fullName evidence="3">HTH marR-type domain-containing protein</fullName>
    </recommendedName>
</protein>